<organism evidence="2 3">
    <name type="scientific">Sinocyclocheilus grahami</name>
    <name type="common">Dianchi golden-line fish</name>
    <name type="synonym">Barbus grahami</name>
    <dbReference type="NCBI Taxonomy" id="75366"/>
    <lineage>
        <taxon>Eukaryota</taxon>
        <taxon>Metazoa</taxon>
        <taxon>Chordata</taxon>
        <taxon>Craniata</taxon>
        <taxon>Vertebrata</taxon>
        <taxon>Euteleostomi</taxon>
        <taxon>Actinopterygii</taxon>
        <taxon>Neopterygii</taxon>
        <taxon>Teleostei</taxon>
        <taxon>Ostariophysi</taxon>
        <taxon>Cypriniformes</taxon>
        <taxon>Cyprinidae</taxon>
        <taxon>Cyprininae</taxon>
        <taxon>Sinocyclocheilus</taxon>
    </lineage>
</organism>
<keyword evidence="3" id="KW-1185">Reference proteome</keyword>
<sequence>MSGSISNRGAALFNKPTSSSNSDANTDEGSLMEAVCMHDKHQHKTSACHQNTSGTMLIFCNRTITLFVVTLTLAARIF</sequence>
<evidence type="ECO:0000313" key="2">
    <source>
        <dbReference type="Ensembl" id="ENSSGRP00000009093.1"/>
    </source>
</evidence>
<feature type="region of interest" description="Disordered" evidence="1">
    <location>
        <begin position="1"/>
        <end position="27"/>
    </location>
</feature>
<evidence type="ECO:0000313" key="3">
    <source>
        <dbReference type="Proteomes" id="UP000472262"/>
    </source>
</evidence>
<evidence type="ECO:0000256" key="1">
    <source>
        <dbReference type="SAM" id="MobiDB-lite"/>
    </source>
</evidence>
<dbReference type="AlphaFoldDB" id="A0A672KHP5"/>
<reference evidence="2" key="1">
    <citation type="submission" date="2025-08" db="UniProtKB">
        <authorList>
            <consortium name="Ensembl"/>
        </authorList>
    </citation>
    <scope>IDENTIFICATION</scope>
</reference>
<dbReference type="InParanoid" id="A0A672KHP5"/>
<reference evidence="2" key="2">
    <citation type="submission" date="2025-09" db="UniProtKB">
        <authorList>
            <consortium name="Ensembl"/>
        </authorList>
    </citation>
    <scope>IDENTIFICATION</scope>
</reference>
<feature type="compositionally biased region" description="Polar residues" evidence="1">
    <location>
        <begin position="15"/>
        <end position="27"/>
    </location>
</feature>
<dbReference type="Proteomes" id="UP000472262">
    <property type="component" value="Unassembled WGS sequence"/>
</dbReference>
<accession>A0A672KHP5</accession>
<dbReference type="Ensembl" id="ENSSGRT00000009914.1">
    <property type="protein sequence ID" value="ENSSGRP00000009093.1"/>
    <property type="gene ID" value="ENSSGRG00000006147.1"/>
</dbReference>
<name>A0A672KHP5_SINGR</name>
<protein>
    <submittedName>
        <fullName evidence="2">Uncharacterized protein</fullName>
    </submittedName>
</protein>
<proteinExistence type="predicted"/>